<proteinExistence type="predicted"/>
<protein>
    <recommendedName>
        <fullName evidence="3">PKD domain-containing protein</fullName>
    </recommendedName>
</protein>
<dbReference type="PANTHER" id="PTHR10199:SF110">
    <property type="entry name" value="TSP C-TERMINAL DOMAIN-CONTAINING PROTEIN"/>
    <property type="match status" value="1"/>
</dbReference>
<dbReference type="InterPro" id="IPR000601">
    <property type="entry name" value="PKD_dom"/>
</dbReference>
<name>K1XZ63_9BACT</name>
<evidence type="ECO:0000256" key="1">
    <source>
        <dbReference type="ARBA" id="ARBA00022729"/>
    </source>
</evidence>
<keyword evidence="1" id="KW-0732">Signal</keyword>
<dbReference type="AlphaFoldDB" id="K1XZ63"/>
<dbReference type="SUPFAM" id="SSF49299">
    <property type="entry name" value="PKD domain"/>
    <property type="match status" value="1"/>
</dbReference>
<evidence type="ECO:0000313" key="4">
    <source>
        <dbReference type="EMBL" id="EKD25603.1"/>
    </source>
</evidence>
<organism evidence="4">
    <name type="scientific">uncultured bacterium</name>
    <name type="common">gcode 4</name>
    <dbReference type="NCBI Taxonomy" id="1234023"/>
    <lineage>
        <taxon>Bacteria</taxon>
        <taxon>environmental samples</taxon>
    </lineage>
</organism>
<comment type="caution">
    <text evidence="4">The sequence shown here is derived from an EMBL/GenBank/DDBJ whole genome shotgun (WGS) entry which is preliminary data.</text>
</comment>
<dbReference type="Gene3D" id="4.10.1080.10">
    <property type="entry name" value="TSP type-3 repeat"/>
    <property type="match status" value="2"/>
</dbReference>
<dbReference type="GO" id="GO:0005509">
    <property type="term" value="F:calcium ion binding"/>
    <property type="evidence" value="ECO:0007669"/>
    <property type="project" value="InterPro"/>
</dbReference>
<dbReference type="InterPro" id="IPR013783">
    <property type="entry name" value="Ig-like_fold"/>
</dbReference>
<evidence type="ECO:0000256" key="2">
    <source>
        <dbReference type="ARBA" id="ARBA00022837"/>
    </source>
</evidence>
<dbReference type="GO" id="GO:0007155">
    <property type="term" value="P:cell adhesion"/>
    <property type="evidence" value="ECO:0007669"/>
    <property type="project" value="InterPro"/>
</dbReference>
<dbReference type="InterPro" id="IPR003367">
    <property type="entry name" value="Thrombospondin_3-like_rpt"/>
</dbReference>
<dbReference type="PROSITE" id="PS50093">
    <property type="entry name" value="PKD"/>
    <property type="match status" value="1"/>
</dbReference>
<accession>K1XZ63</accession>
<dbReference type="InterPro" id="IPR035986">
    <property type="entry name" value="PKD_dom_sf"/>
</dbReference>
<dbReference type="CDD" id="cd00146">
    <property type="entry name" value="PKD"/>
    <property type="match status" value="1"/>
</dbReference>
<reference evidence="4" key="1">
    <citation type="journal article" date="2012" name="Science">
        <title>Fermentation, hydrogen, and sulfur metabolism in multiple uncultivated bacterial phyla.</title>
        <authorList>
            <person name="Wrighton K.C."/>
            <person name="Thomas B.C."/>
            <person name="Sharon I."/>
            <person name="Miller C.S."/>
            <person name="Castelle C.J."/>
            <person name="VerBerkmoes N.C."/>
            <person name="Wilkins M.J."/>
            <person name="Hettich R.L."/>
            <person name="Lipton M.S."/>
            <person name="Williams K.H."/>
            <person name="Long P.E."/>
            <person name="Banfield J.F."/>
        </authorList>
    </citation>
    <scope>NUCLEOTIDE SEQUENCE [LARGE SCALE GENOMIC DNA]</scope>
</reference>
<dbReference type="Gene3D" id="2.60.40.10">
    <property type="entry name" value="Immunoglobulins"/>
    <property type="match status" value="1"/>
</dbReference>
<dbReference type="InterPro" id="IPR028974">
    <property type="entry name" value="TSP_type-3_rpt"/>
</dbReference>
<gene>
    <name evidence="4" type="ORF">ACD_80C00012G0019</name>
</gene>
<evidence type="ECO:0000259" key="3">
    <source>
        <dbReference type="PROSITE" id="PS50093"/>
    </source>
</evidence>
<sequence>MGLDVKNVEAQSSISRYDLARLLNIVECKDCIKPNQDMLNKYVQNFWSAFGSGKDFADISFWWWLYNASSYYYCVAYVWDNTYMRGYPKATSPVCGGQFCGTKNTTTAEFIQVVINIIAKYIYKDMSLNRKEVNTRVTNLKADSYEAKNFNSNEIKSITEKSKSCDNICALQNNTEVNLYLKYCMFNVTKCNMKEVGKIKQWYWPVAELNLLYSQNIIDINQSQRANTDKDIDGKTVLDTLFKLNGKVNCAFNNDYDCDGPTNIQDNCPNDYNPSQKDTDSNNIGDVCSQDIDGDAIKNPLGIVDEEWKIDISKQTKNMDNCLFVTNTGQEDTDKNSIWDACENSSNQIGLYINMDKLEGSAPVTTKFTAVSKGKVNDIIRDFGDGTQGKGTPVTHTFLLPGMYNIQAVAKGDSINAKAQVIIIIWGQVGDDKALQTRASSIWGKTNTESTLSASLLGKFDELEWIFQKENITSKKPVNQSFKKIFKQSGENPVLVKGYRNGKIAGISYFTIGIDQWKWAILKSNMANPEINQKVLFDTDTYNINQDDIVSIDRDFWDEIKKNNTALTMEYIYAKSGKRVITQTIHLINEKKMTNMITINVLDKSLLASYALLMIPSSLIANIWEKINFTTSIIGTFLKTPLTQIAEFSDGTTQQKPWTEKMPSIFTHIYQKNGSLTPQDSIYINQCTYLKNQATIAINGTDICLDAKLQWNMTSTYKCDLDGDKIPDICDTDIDGDDIKNLLWLINFENKDCTYESDPNKSNANLNQEILAKQYQNICSLDNAPFKNNADQLDLNQDGIGDIQDTALVVGSGNGNWIDTDGDGIPDNKDLCPTIQETWNGMNDEDGCPEIGLELWCTQQGIAGLVGITNDVIIVKPTDTTIPLPSCGNGGIDADENCNNCPQDIWVCNSVCGDGIQTPWETCKNCPADIPSCWICGNGVKEPDESCKICPQDYWICEWIIGITGTIPGGGFCGDGSINPGENCKNCPKDVGTCTSFCGDGIQADWENCKNCPQDIPNCWTCGNGIKEPNEDCKICPQDYWTCEWKWTGIVVSGSILCGNGIIDQWETCNNCSQDVRLCIDMPEMCGNGIIDQWETCTSCPQDVKLCINIPNVGTCNQCPCQFSDFTSDLTNNDQVRAILRDKKKTTPYKFSLPWIVDFQQ</sequence>
<dbReference type="Pfam" id="PF02412">
    <property type="entry name" value="TSP_3"/>
    <property type="match status" value="2"/>
</dbReference>
<feature type="domain" description="PKD" evidence="3">
    <location>
        <begin position="382"/>
        <end position="410"/>
    </location>
</feature>
<dbReference type="EMBL" id="AMFJ01036019">
    <property type="protein sequence ID" value="EKD25603.1"/>
    <property type="molecule type" value="Genomic_DNA"/>
</dbReference>
<dbReference type="PANTHER" id="PTHR10199">
    <property type="entry name" value="THROMBOSPONDIN"/>
    <property type="match status" value="1"/>
</dbReference>
<keyword evidence="2" id="KW-0106">Calcium</keyword>
<dbReference type="SUPFAM" id="SSF103647">
    <property type="entry name" value="TSP type-3 repeat"/>
    <property type="match status" value="2"/>
</dbReference>
<dbReference type="Pfam" id="PF00801">
    <property type="entry name" value="PKD"/>
    <property type="match status" value="1"/>
</dbReference>